<feature type="binding site" evidence="7">
    <location>
        <position position="386"/>
    </location>
    <ligand>
        <name>Zn(2+)</name>
        <dbReference type="ChEBI" id="CHEBI:29105"/>
        <label>2</label>
    </ligand>
</feature>
<evidence type="ECO:0000256" key="5">
    <source>
        <dbReference type="ARBA" id="ARBA00022801"/>
    </source>
</evidence>
<evidence type="ECO:0000256" key="6">
    <source>
        <dbReference type="ARBA" id="ARBA00023211"/>
    </source>
</evidence>
<protein>
    <submittedName>
        <fullName evidence="10">Allantoate deiminase</fullName>
    </submittedName>
</protein>
<evidence type="ECO:0000256" key="2">
    <source>
        <dbReference type="ARBA" id="ARBA00006153"/>
    </source>
</evidence>
<feature type="binding site" evidence="7">
    <location>
        <position position="130"/>
    </location>
    <ligand>
        <name>Zn(2+)</name>
        <dbReference type="ChEBI" id="CHEBI:29105"/>
        <label>2</label>
    </ligand>
</feature>
<dbReference type="GO" id="GO:0016813">
    <property type="term" value="F:hydrolase activity, acting on carbon-nitrogen (but not peptide) bonds, in linear amidines"/>
    <property type="evidence" value="ECO:0007669"/>
    <property type="project" value="InterPro"/>
</dbReference>
<evidence type="ECO:0000256" key="4">
    <source>
        <dbReference type="ARBA" id="ARBA00022723"/>
    </source>
</evidence>
<comment type="caution">
    <text evidence="10">The sequence shown here is derived from an EMBL/GenBank/DDBJ whole genome shotgun (WGS) entry which is preliminary data.</text>
</comment>
<keyword evidence="5" id="KW-0378">Hydrolase</keyword>
<evidence type="ECO:0000256" key="8">
    <source>
        <dbReference type="PIRSR" id="PIRSR001235-2"/>
    </source>
</evidence>
<feature type="binding site" evidence="8">
    <location>
        <position position="292"/>
    </location>
    <ligand>
        <name>allantoate</name>
        <dbReference type="ChEBI" id="CHEBI:17536"/>
    </ligand>
</feature>
<dbReference type="Gene3D" id="3.40.630.10">
    <property type="entry name" value="Zn peptidases"/>
    <property type="match status" value="1"/>
</dbReference>
<keyword evidence="11" id="KW-1185">Reference proteome</keyword>
<dbReference type="PIRSF" id="PIRSF001235">
    <property type="entry name" value="Amidase_carbamoylase"/>
    <property type="match status" value="1"/>
</dbReference>
<evidence type="ECO:0000313" key="11">
    <source>
        <dbReference type="Proteomes" id="UP000240978"/>
    </source>
</evidence>
<gene>
    <name evidence="10" type="ORF">CLV42_113111</name>
</gene>
<keyword evidence="7" id="KW-0862">Zinc</keyword>
<evidence type="ECO:0000256" key="7">
    <source>
        <dbReference type="PIRSR" id="PIRSR001235-1"/>
    </source>
</evidence>
<feature type="domain" description="Peptidase M20 dimerisation" evidence="9">
    <location>
        <begin position="216"/>
        <end position="316"/>
    </location>
</feature>
<dbReference type="InterPro" id="IPR002933">
    <property type="entry name" value="Peptidase_M20"/>
</dbReference>
<keyword evidence="4 7" id="KW-0479">Metal-binding</keyword>
<feature type="binding site" evidence="7">
    <location>
        <position position="95"/>
    </location>
    <ligand>
        <name>Zn(2+)</name>
        <dbReference type="ChEBI" id="CHEBI:29105"/>
        <label>2</label>
    </ligand>
</feature>
<dbReference type="Gene3D" id="3.30.70.360">
    <property type="match status" value="1"/>
</dbReference>
<evidence type="ECO:0000256" key="1">
    <source>
        <dbReference type="ARBA" id="ARBA00001936"/>
    </source>
</evidence>
<dbReference type="EMBL" id="PYGK01000013">
    <property type="protein sequence ID" value="PSL25429.1"/>
    <property type="molecule type" value="Genomic_DNA"/>
</dbReference>
<dbReference type="PANTHER" id="PTHR32494">
    <property type="entry name" value="ALLANTOATE DEIMINASE-RELATED"/>
    <property type="match status" value="1"/>
</dbReference>
<dbReference type="SUPFAM" id="SSF53187">
    <property type="entry name" value="Zn-dependent exopeptidases"/>
    <property type="match status" value="1"/>
</dbReference>
<dbReference type="Proteomes" id="UP000240978">
    <property type="component" value="Unassembled WGS sequence"/>
</dbReference>
<feature type="binding site" evidence="7">
    <location>
        <position position="194"/>
    </location>
    <ligand>
        <name>Zn(2+)</name>
        <dbReference type="ChEBI" id="CHEBI:29105"/>
        <label>1</label>
    </ligand>
</feature>
<dbReference type="Pfam" id="PF07687">
    <property type="entry name" value="M20_dimer"/>
    <property type="match status" value="1"/>
</dbReference>
<dbReference type="NCBIfam" id="TIGR01879">
    <property type="entry name" value="hydantase"/>
    <property type="match status" value="1"/>
</dbReference>
<dbReference type="GO" id="GO:0046872">
    <property type="term" value="F:metal ion binding"/>
    <property type="evidence" value="ECO:0007669"/>
    <property type="project" value="UniProtKB-KW"/>
</dbReference>
<reference evidence="10 11" key="1">
    <citation type="submission" date="2018-03" db="EMBL/GenBank/DDBJ databases">
        <title>Genomic Encyclopedia of Archaeal and Bacterial Type Strains, Phase II (KMG-II): from individual species to whole genera.</title>
        <authorList>
            <person name="Goeker M."/>
        </authorList>
    </citation>
    <scope>NUCLEOTIDE SEQUENCE [LARGE SCALE GENOMIC DNA]</scope>
    <source>
        <strain evidence="10 11">DSM 18107</strain>
    </source>
</reference>
<feature type="binding site" evidence="7">
    <location>
        <position position="84"/>
    </location>
    <ligand>
        <name>Zn(2+)</name>
        <dbReference type="ChEBI" id="CHEBI:29105"/>
        <label>1</label>
    </ligand>
</feature>
<comment type="cofactor">
    <cofactor evidence="7">
        <name>Zn(2+)</name>
        <dbReference type="ChEBI" id="CHEBI:29105"/>
    </cofactor>
    <text evidence="7">Binds 2 Zn(2+) ions per subunit.</text>
</comment>
<proteinExistence type="inferred from homology"/>
<comment type="cofactor">
    <cofactor evidence="1">
        <name>Mn(2+)</name>
        <dbReference type="ChEBI" id="CHEBI:29035"/>
    </cofactor>
</comment>
<dbReference type="PANTHER" id="PTHR32494:SF19">
    <property type="entry name" value="ALLANTOATE DEIMINASE-RELATED"/>
    <property type="match status" value="1"/>
</dbReference>
<accession>A0A2P8FUN1</accession>
<dbReference type="InterPro" id="IPR011650">
    <property type="entry name" value="Peptidase_M20_dimer"/>
</dbReference>
<dbReference type="Pfam" id="PF01546">
    <property type="entry name" value="Peptidase_M20"/>
    <property type="match status" value="1"/>
</dbReference>
<name>A0A2P8FUN1_9BACT</name>
<dbReference type="CDD" id="cd03884">
    <property type="entry name" value="M20_bAS"/>
    <property type="match status" value="1"/>
</dbReference>
<evidence type="ECO:0000313" key="10">
    <source>
        <dbReference type="EMBL" id="PSL25429.1"/>
    </source>
</evidence>
<feature type="binding site" evidence="8">
    <location>
        <position position="219"/>
    </location>
    <ligand>
        <name>allantoate</name>
        <dbReference type="ChEBI" id="CHEBI:17536"/>
    </ligand>
</feature>
<dbReference type="NCBIfam" id="NF006775">
    <property type="entry name" value="PRK09290.2-5"/>
    <property type="match status" value="1"/>
</dbReference>
<feature type="binding site" evidence="8">
    <location>
        <position position="279"/>
    </location>
    <ligand>
        <name>allantoate</name>
        <dbReference type="ChEBI" id="CHEBI:17536"/>
    </ligand>
</feature>
<organism evidence="10 11">
    <name type="scientific">Chitinophaga ginsengisoli</name>
    <dbReference type="NCBI Taxonomy" id="363837"/>
    <lineage>
        <taxon>Bacteria</taxon>
        <taxon>Pseudomonadati</taxon>
        <taxon>Bacteroidota</taxon>
        <taxon>Chitinophagia</taxon>
        <taxon>Chitinophagales</taxon>
        <taxon>Chitinophagaceae</taxon>
        <taxon>Chitinophaga</taxon>
    </lineage>
</organism>
<dbReference type="SUPFAM" id="SSF55031">
    <property type="entry name" value="Bacterial exopeptidase dimerisation domain"/>
    <property type="match status" value="1"/>
</dbReference>
<feature type="binding site" evidence="7">
    <location>
        <position position="95"/>
    </location>
    <ligand>
        <name>Zn(2+)</name>
        <dbReference type="ChEBI" id="CHEBI:29105"/>
        <label>1</label>
    </ligand>
</feature>
<dbReference type="InterPro" id="IPR010158">
    <property type="entry name" value="Amidase_Cbmase"/>
</dbReference>
<evidence type="ECO:0000256" key="3">
    <source>
        <dbReference type="ARBA" id="ARBA00011738"/>
    </source>
</evidence>
<keyword evidence="6" id="KW-0464">Manganese</keyword>
<dbReference type="InterPro" id="IPR036264">
    <property type="entry name" value="Bact_exopeptidase_dim_dom"/>
</dbReference>
<sequence length="418" mass="45412">MSDMDYLQRANAVLARIHELACISEDPHCVTRTFGSSAFMSGCSKVMSWMQEAGLQARIDNIGNVRGRWPSKEPNARTLVIASHIDTVKNAGKFDGPLGVTMALDLITHLQREGISLPFNIELIAFSDEEGVRFHTTYLGSATVTGHFDAKLLDKTDSAGITLREAIQTIGGNTDALAADAIPAEEWLGYYEIHIEQGPVLYEQNLPIAIVQGIAGQQRIRVRFHGSSGHAGTVPMEIRKDALCAAAEFILAVERIGLQFNDNLVATVGLLEITNAASNVIPGEVTCSLDIRSTDRLLLKKVRRSLKDVASQICAERQLTADWDIIQKIKPVECDTALNHLLAQSIAAAGYNVKELISGAGHDAVVVAAVAPVCMLFVRCFKGISHHPQEHVDAADIAAAIQVSDHFIHRLTAVYKIH</sequence>
<comment type="subunit">
    <text evidence="3">Homodimer.</text>
</comment>
<comment type="similarity">
    <text evidence="2">Belongs to the peptidase M20 family.</text>
</comment>
<dbReference type="AlphaFoldDB" id="A0A2P8FUN1"/>
<evidence type="ECO:0000259" key="9">
    <source>
        <dbReference type="Pfam" id="PF07687"/>
    </source>
</evidence>